<evidence type="ECO:0000313" key="10">
    <source>
        <dbReference type="EMBL" id="MEX5284368.1"/>
    </source>
</evidence>
<dbReference type="Pfam" id="PF17768">
    <property type="entry name" value="RecJ_OB"/>
    <property type="match status" value="1"/>
</dbReference>
<feature type="domain" description="DDH" evidence="7">
    <location>
        <begin position="81"/>
        <end position="227"/>
    </location>
</feature>
<dbReference type="Gene3D" id="3.90.1640.30">
    <property type="match status" value="1"/>
</dbReference>
<dbReference type="InterPro" id="IPR003156">
    <property type="entry name" value="DHHA1_dom"/>
</dbReference>
<protein>
    <recommendedName>
        <fullName evidence="2">Single-stranded-DNA-specific exonuclease RecJ</fullName>
    </recommendedName>
</protein>
<accession>A0ABV3X4C7</accession>
<dbReference type="PANTHER" id="PTHR30255">
    <property type="entry name" value="SINGLE-STRANDED-DNA-SPECIFIC EXONUCLEASE RECJ"/>
    <property type="match status" value="1"/>
</dbReference>
<evidence type="ECO:0000259" key="7">
    <source>
        <dbReference type="Pfam" id="PF01368"/>
    </source>
</evidence>
<dbReference type="InterPro" id="IPR051673">
    <property type="entry name" value="SSDNA_exonuclease_RecJ"/>
</dbReference>
<keyword evidence="3" id="KW-0540">Nuclease</keyword>
<dbReference type="PANTHER" id="PTHR30255:SF2">
    <property type="entry name" value="SINGLE-STRANDED-DNA-SPECIFIC EXONUCLEASE RECJ"/>
    <property type="match status" value="1"/>
</dbReference>
<comment type="caution">
    <text evidence="10">The sequence shown here is derived from an EMBL/GenBank/DDBJ whole genome shotgun (WGS) entry which is preliminary data.</text>
</comment>
<keyword evidence="11" id="KW-1185">Reference proteome</keyword>
<dbReference type="Gene3D" id="3.10.310.30">
    <property type="match status" value="1"/>
</dbReference>
<evidence type="ECO:0000256" key="5">
    <source>
        <dbReference type="ARBA" id="ARBA00022839"/>
    </source>
</evidence>
<keyword evidence="5 10" id="KW-0269">Exonuclease</keyword>
<gene>
    <name evidence="10" type="primary">recJ</name>
    <name evidence="10" type="ORF">QCO44_01745</name>
</gene>
<dbReference type="InterPro" id="IPR004610">
    <property type="entry name" value="RecJ"/>
</dbReference>
<dbReference type="Proteomes" id="UP001559623">
    <property type="component" value="Unassembled WGS sequence"/>
</dbReference>
<comment type="similarity">
    <text evidence="1">Belongs to the RecJ family.</text>
</comment>
<dbReference type="Pfam" id="PF02272">
    <property type="entry name" value="DHHA1"/>
    <property type="match status" value="1"/>
</dbReference>
<sequence>MQYAKKWKLLPDESTRSVELSQRIGITPFTATLLLHRGIEEEKAVKAFLHPEKQPFYDPFLLKDMDKAVARVEEAIKQKEKIFIYGDYDVDGITATSLLCCNLRKLGALAEYFIPHRQKDGYGLHTETLDEIIEKGADLIITVDCGISAIKEAAAIQDEVDLIITDHHLPGEKLPEAIAVIDPHRVDCNYPDKNIAGVGVAFKLCQALWKKCKGVSFEGDLEIVALGTVADIVPLLGENRKIVQLGLKRLAQTSRPGLQALLAVTELQNKEITAGHIGFVLAPRLNAAGRLSTACRGVELFLEEDWDKAQVIARELDEANKERQVIEQEILKAAEKQVEEIDIKKAHVLVLHGENWHPGVIGIVASRIVERYYRPTIIISESSGLGKGSCRSIRGFHMFEALTACKKLLQGFGGHAQAAGLTIRSEDIAAFREELEIYAQAVLQEEDYIPILDIELELPPDKISDRLMSEIKLLEPYGMGNPKPLFSCHGARGNYARQIGKEGQHLKFTIDGLTSSIDVLAWGQGDKASLINRERIDIAYFPEYHVWKEKRSLQLMMEDFSLAKAEKRYPDREILASVYRFLLGEERQGKELTLDMERLFERYIQFFPKINLFTFQKSLAIFEELGLLRHRDTCYIMLPPPKEKMDLQKSRIFREGNSL</sequence>
<dbReference type="EMBL" id="JARVLH010000001">
    <property type="protein sequence ID" value="MEX5284368.1"/>
    <property type="molecule type" value="Genomic_DNA"/>
</dbReference>
<dbReference type="InterPro" id="IPR038763">
    <property type="entry name" value="DHH_sf"/>
</dbReference>
<proteinExistence type="inferred from homology"/>
<organism evidence="10 11">
    <name type="scientific">Selenomonas sputigena</name>
    <dbReference type="NCBI Taxonomy" id="69823"/>
    <lineage>
        <taxon>Bacteria</taxon>
        <taxon>Bacillati</taxon>
        <taxon>Bacillota</taxon>
        <taxon>Negativicutes</taxon>
        <taxon>Selenomonadales</taxon>
        <taxon>Selenomonadaceae</taxon>
        <taxon>Selenomonas</taxon>
    </lineage>
</organism>
<dbReference type="GO" id="GO:0004527">
    <property type="term" value="F:exonuclease activity"/>
    <property type="evidence" value="ECO:0007669"/>
    <property type="project" value="UniProtKB-KW"/>
</dbReference>
<reference evidence="10 11" key="1">
    <citation type="submission" date="2023-04" db="EMBL/GenBank/DDBJ databases">
        <title>Genome Sequence of Selenomonas sputigena ATCC 33150.</title>
        <authorList>
            <person name="Miller D.P."/>
            <person name="Anvari S."/>
            <person name="Polson S.W."/>
            <person name="Macdonald M."/>
            <person name="Mcdowell J.V."/>
        </authorList>
    </citation>
    <scope>NUCLEOTIDE SEQUENCE [LARGE SCALE GENOMIC DNA]</scope>
    <source>
        <strain evidence="10 11">ATCC 33150</strain>
    </source>
</reference>
<feature type="coiled-coil region" evidence="6">
    <location>
        <begin position="309"/>
        <end position="336"/>
    </location>
</feature>
<evidence type="ECO:0000256" key="1">
    <source>
        <dbReference type="ARBA" id="ARBA00005915"/>
    </source>
</evidence>
<dbReference type="Pfam" id="PF01368">
    <property type="entry name" value="DHH"/>
    <property type="match status" value="1"/>
</dbReference>
<evidence type="ECO:0000256" key="4">
    <source>
        <dbReference type="ARBA" id="ARBA00022801"/>
    </source>
</evidence>
<dbReference type="InterPro" id="IPR001667">
    <property type="entry name" value="DDH_dom"/>
</dbReference>
<keyword evidence="4" id="KW-0378">Hydrolase</keyword>
<evidence type="ECO:0000259" key="9">
    <source>
        <dbReference type="Pfam" id="PF17768"/>
    </source>
</evidence>
<name>A0ABV3X4C7_9FIRM</name>
<evidence type="ECO:0000256" key="6">
    <source>
        <dbReference type="SAM" id="Coils"/>
    </source>
</evidence>
<feature type="domain" description="DHHA1" evidence="8">
    <location>
        <begin position="348"/>
        <end position="437"/>
    </location>
</feature>
<dbReference type="NCBIfam" id="TIGR00644">
    <property type="entry name" value="recJ"/>
    <property type="match status" value="1"/>
</dbReference>
<dbReference type="SUPFAM" id="SSF64182">
    <property type="entry name" value="DHH phosphoesterases"/>
    <property type="match status" value="1"/>
</dbReference>
<keyword evidence="6" id="KW-0175">Coiled coil</keyword>
<feature type="domain" description="RecJ OB" evidence="9">
    <location>
        <begin position="454"/>
        <end position="559"/>
    </location>
</feature>
<dbReference type="InterPro" id="IPR041122">
    <property type="entry name" value="RecJ_OB"/>
</dbReference>
<evidence type="ECO:0000256" key="3">
    <source>
        <dbReference type="ARBA" id="ARBA00022722"/>
    </source>
</evidence>
<evidence type="ECO:0000259" key="8">
    <source>
        <dbReference type="Pfam" id="PF02272"/>
    </source>
</evidence>
<evidence type="ECO:0000256" key="2">
    <source>
        <dbReference type="ARBA" id="ARBA00019841"/>
    </source>
</evidence>
<evidence type="ECO:0000313" key="11">
    <source>
        <dbReference type="Proteomes" id="UP001559623"/>
    </source>
</evidence>
<dbReference type="RefSeq" id="WP_368846084.1">
    <property type="nucleotide sequence ID" value="NZ_CP194411.1"/>
</dbReference>